<evidence type="ECO:0000313" key="6">
    <source>
        <dbReference type="EMBL" id="KAF5313361.1"/>
    </source>
</evidence>
<dbReference type="PANTHER" id="PTHR43735:SF3">
    <property type="entry name" value="FERROPTOSIS SUPPRESSOR PROTEIN 1"/>
    <property type="match status" value="1"/>
</dbReference>
<dbReference type="PANTHER" id="PTHR43735">
    <property type="entry name" value="APOPTOSIS-INDUCING FACTOR 1"/>
    <property type="match status" value="1"/>
</dbReference>
<keyword evidence="2" id="KW-0285">Flavoprotein</keyword>
<comment type="caution">
    <text evidence="6">The sequence shown here is derived from an EMBL/GenBank/DDBJ whole genome shotgun (WGS) entry which is preliminary data.</text>
</comment>
<reference evidence="6 7" key="1">
    <citation type="journal article" date="2020" name="ISME J.">
        <title>Uncovering the hidden diversity of litter-decomposition mechanisms in mushroom-forming fungi.</title>
        <authorList>
            <person name="Floudas D."/>
            <person name="Bentzer J."/>
            <person name="Ahren D."/>
            <person name="Johansson T."/>
            <person name="Persson P."/>
            <person name="Tunlid A."/>
        </authorList>
    </citation>
    <scope>NUCLEOTIDE SEQUENCE [LARGE SCALE GENOMIC DNA]</scope>
    <source>
        <strain evidence="6 7">CBS 175.51</strain>
    </source>
</reference>
<dbReference type="Gene3D" id="3.50.50.100">
    <property type="match status" value="1"/>
</dbReference>
<comment type="similarity">
    <text evidence="1">Belongs to the FAD-dependent oxidoreductase family.</text>
</comment>
<proteinExistence type="inferred from homology"/>
<dbReference type="AlphaFoldDB" id="A0A8H5EV25"/>
<keyword evidence="4" id="KW-0560">Oxidoreductase</keyword>
<keyword evidence="7" id="KW-1185">Reference proteome</keyword>
<evidence type="ECO:0000256" key="4">
    <source>
        <dbReference type="ARBA" id="ARBA00023002"/>
    </source>
</evidence>
<sequence>MAEKSTSEERTVIIVGAGFAGVAAFTQLSTSLDADTKLILISPRPYLIHLPAAHRLVITPDEPNLADNVLIPLPSRLNQGNRKTVQAKVDSITDEGTTRFVTLDNGETIKYTVLILAPGSKWESPFDFPDTKEGTLEKLRELHARFEKSNDIVLVGGGAVSIELSGEIKDEWPTKNLTVVHSRDLLLNDAYPEHWRSNVAEGLKKRGINLVLGERVDDVEPKDGKISTRSGKVIPADLVMATRGPRPNTDFISSSLGANVVTDSGHIKVKPTLQLPSHPHVFALGDIIDWDEQKSARKGVNQARTVVCPNVVAFLKDPTTNNMTTYSSMFEKLTLTNGRNGGTMYIGKLWGLTFGDWVTSRKASKNLYMPGIRRQLRLNP</sequence>
<keyword evidence="3" id="KW-0274">FAD</keyword>
<dbReference type="EMBL" id="JAACJK010000224">
    <property type="protein sequence ID" value="KAF5313361.1"/>
    <property type="molecule type" value="Genomic_DNA"/>
</dbReference>
<dbReference type="Pfam" id="PF07992">
    <property type="entry name" value="Pyr_redox_2"/>
    <property type="match status" value="1"/>
</dbReference>
<dbReference type="Proteomes" id="UP000541558">
    <property type="component" value="Unassembled WGS sequence"/>
</dbReference>
<dbReference type="PRINTS" id="PR00368">
    <property type="entry name" value="FADPNR"/>
</dbReference>
<dbReference type="PRINTS" id="PR00411">
    <property type="entry name" value="PNDRDTASEI"/>
</dbReference>
<organism evidence="6 7">
    <name type="scientific">Ephemerocybe angulata</name>
    <dbReference type="NCBI Taxonomy" id="980116"/>
    <lineage>
        <taxon>Eukaryota</taxon>
        <taxon>Fungi</taxon>
        <taxon>Dikarya</taxon>
        <taxon>Basidiomycota</taxon>
        <taxon>Agaricomycotina</taxon>
        <taxon>Agaricomycetes</taxon>
        <taxon>Agaricomycetidae</taxon>
        <taxon>Agaricales</taxon>
        <taxon>Agaricineae</taxon>
        <taxon>Psathyrellaceae</taxon>
        <taxon>Ephemerocybe</taxon>
    </lineage>
</organism>
<dbReference type="GO" id="GO:0004174">
    <property type="term" value="F:electron-transferring-flavoprotein dehydrogenase activity"/>
    <property type="evidence" value="ECO:0007669"/>
    <property type="project" value="TreeGrafter"/>
</dbReference>
<dbReference type="InterPro" id="IPR036188">
    <property type="entry name" value="FAD/NAD-bd_sf"/>
</dbReference>
<protein>
    <recommendedName>
        <fullName evidence="5">FAD/NAD(P)-binding domain-containing protein</fullName>
    </recommendedName>
</protein>
<feature type="domain" description="FAD/NAD(P)-binding" evidence="5">
    <location>
        <begin position="11"/>
        <end position="301"/>
    </location>
</feature>
<evidence type="ECO:0000256" key="3">
    <source>
        <dbReference type="ARBA" id="ARBA00022827"/>
    </source>
</evidence>
<evidence type="ECO:0000256" key="2">
    <source>
        <dbReference type="ARBA" id="ARBA00022630"/>
    </source>
</evidence>
<dbReference type="OrthoDB" id="202203at2759"/>
<name>A0A8H5EV25_9AGAR</name>
<evidence type="ECO:0000313" key="7">
    <source>
        <dbReference type="Proteomes" id="UP000541558"/>
    </source>
</evidence>
<evidence type="ECO:0000256" key="1">
    <source>
        <dbReference type="ARBA" id="ARBA00006442"/>
    </source>
</evidence>
<dbReference type="InterPro" id="IPR023753">
    <property type="entry name" value="FAD/NAD-binding_dom"/>
</dbReference>
<dbReference type="SUPFAM" id="SSF51905">
    <property type="entry name" value="FAD/NAD(P)-binding domain"/>
    <property type="match status" value="1"/>
</dbReference>
<evidence type="ECO:0000259" key="5">
    <source>
        <dbReference type="Pfam" id="PF07992"/>
    </source>
</evidence>
<dbReference type="GO" id="GO:0005737">
    <property type="term" value="C:cytoplasm"/>
    <property type="evidence" value="ECO:0007669"/>
    <property type="project" value="TreeGrafter"/>
</dbReference>
<accession>A0A8H5EV25</accession>
<dbReference type="GO" id="GO:0050660">
    <property type="term" value="F:flavin adenine dinucleotide binding"/>
    <property type="evidence" value="ECO:0007669"/>
    <property type="project" value="TreeGrafter"/>
</dbReference>
<gene>
    <name evidence="6" type="ORF">D9611_008475</name>
</gene>